<proteinExistence type="predicted"/>
<reference evidence="1" key="1">
    <citation type="submission" date="2014-05" db="EMBL/GenBank/DDBJ databases">
        <authorList>
            <person name="Chronopoulou M."/>
        </authorList>
    </citation>
    <scope>NUCLEOTIDE SEQUENCE</scope>
    <source>
        <tissue evidence="1">Whole organism</tissue>
    </source>
</reference>
<dbReference type="EMBL" id="HACA01007318">
    <property type="protein sequence ID" value="CDW24679.1"/>
    <property type="molecule type" value="Transcribed_RNA"/>
</dbReference>
<organism evidence="1">
    <name type="scientific">Lepeophtheirus salmonis</name>
    <name type="common">Salmon louse</name>
    <name type="synonym">Caligus salmonis</name>
    <dbReference type="NCBI Taxonomy" id="72036"/>
    <lineage>
        <taxon>Eukaryota</taxon>
        <taxon>Metazoa</taxon>
        <taxon>Ecdysozoa</taxon>
        <taxon>Arthropoda</taxon>
        <taxon>Crustacea</taxon>
        <taxon>Multicrustacea</taxon>
        <taxon>Hexanauplia</taxon>
        <taxon>Copepoda</taxon>
        <taxon>Siphonostomatoida</taxon>
        <taxon>Caligidae</taxon>
        <taxon>Lepeophtheirus</taxon>
    </lineage>
</organism>
<protein>
    <submittedName>
        <fullName evidence="1">Uncharacterized protein</fullName>
    </submittedName>
</protein>
<dbReference type="AlphaFoldDB" id="A0A0K2TF78"/>
<sequence>MQSKSIKKSLHKTSLKINTLLKNIWSVHSSRYSQLLALNPFQEEIDENSLNEALESQLKGKLEQGSESDRK</sequence>
<evidence type="ECO:0000313" key="1">
    <source>
        <dbReference type="EMBL" id="CDW24679.1"/>
    </source>
</evidence>
<accession>A0A0K2TF78</accession>
<name>A0A0K2TF78_LEPSM</name>